<evidence type="ECO:0000256" key="4">
    <source>
        <dbReference type="ARBA" id="ARBA00022673"/>
    </source>
</evidence>
<organism evidence="18 19">
    <name type="scientific">Atta colombica</name>
    <dbReference type="NCBI Taxonomy" id="520822"/>
    <lineage>
        <taxon>Eukaryota</taxon>
        <taxon>Metazoa</taxon>
        <taxon>Ecdysozoa</taxon>
        <taxon>Arthropoda</taxon>
        <taxon>Hexapoda</taxon>
        <taxon>Insecta</taxon>
        <taxon>Pterygota</taxon>
        <taxon>Neoptera</taxon>
        <taxon>Endopterygota</taxon>
        <taxon>Hymenoptera</taxon>
        <taxon>Apocrita</taxon>
        <taxon>Aculeata</taxon>
        <taxon>Formicoidea</taxon>
        <taxon>Formicidae</taxon>
        <taxon>Myrmicinae</taxon>
        <taxon>Atta</taxon>
    </lineage>
</organism>
<dbReference type="PANTHER" id="PTHR10166:SF31">
    <property type="entry name" value="CA[2+] CHANNEL MUSCLE-SPECIFIC ALPHA2_DELTA SUBUNIT, ISOFORM A"/>
    <property type="match status" value="1"/>
</dbReference>
<evidence type="ECO:0000256" key="14">
    <source>
        <dbReference type="ARBA" id="ARBA00023180"/>
    </source>
</evidence>
<evidence type="ECO:0000313" key="19">
    <source>
        <dbReference type="Proteomes" id="UP000078540"/>
    </source>
</evidence>
<feature type="chain" id="PRO_5008269312" evidence="16">
    <location>
        <begin position="23"/>
        <end position="1580"/>
    </location>
</feature>
<keyword evidence="12" id="KW-0472">Membrane</keyword>
<keyword evidence="4" id="KW-0107">Calcium channel</keyword>
<dbReference type="Pfam" id="PF08473">
    <property type="entry name" value="VGCC_alpha2"/>
    <property type="match status" value="1"/>
</dbReference>
<keyword evidence="6" id="KW-0479">Metal-binding</keyword>
<dbReference type="InterPro" id="IPR036465">
    <property type="entry name" value="vWFA_dom_sf"/>
</dbReference>
<dbReference type="InterPro" id="IPR013608">
    <property type="entry name" value="VWA_N"/>
</dbReference>
<dbReference type="PANTHER" id="PTHR10166">
    <property type="entry name" value="VOLTAGE-DEPENDENT CALCIUM CHANNEL SUBUNIT ALPHA-2/DELTA-RELATED"/>
    <property type="match status" value="1"/>
</dbReference>
<reference evidence="18 19" key="1">
    <citation type="submission" date="2015-09" db="EMBL/GenBank/DDBJ databases">
        <title>Atta colombica WGS genome.</title>
        <authorList>
            <person name="Nygaard S."/>
            <person name="Hu H."/>
            <person name="Boomsma J."/>
            <person name="Zhang G."/>
        </authorList>
    </citation>
    <scope>NUCLEOTIDE SEQUENCE [LARGE SCALE GENOMIC DNA]</scope>
    <source>
        <strain evidence="18">Treedump-2</strain>
        <tissue evidence="18">Whole body</tissue>
    </source>
</reference>
<dbReference type="GO" id="GO:0005245">
    <property type="term" value="F:voltage-gated calcium channel activity"/>
    <property type="evidence" value="ECO:0007669"/>
    <property type="project" value="TreeGrafter"/>
</dbReference>
<dbReference type="EMBL" id="KQ976574">
    <property type="protein sequence ID" value="KYM80116.1"/>
    <property type="molecule type" value="Genomic_DNA"/>
</dbReference>
<keyword evidence="19" id="KW-1185">Reference proteome</keyword>
<keyword evidence="8" id="KW-0106">Calcium</keyword>
<evidence type="ECO:0000256" key="3">
    <source>
        <dbReference type="ARBA" id="ARBA00022568"/>
    </source>
</evidence>
<evidence type="ECO:0000256" key="6">
    <source>
        <dbReference type="ARBA" id="ARBA00022723"/>
    </source>
</evidence>
<dbReference type="CDD" id="cd18774">
    <property type="entry name" value="PDC2_HK_sensor"/>
    <property type="match status" value="1"/>
</dbReference>
<evidence type="ECO:0000259" key="17">
    <source>
        <dbReference type="PROSITE" id="PS50234"/>
    </source>
</evidence>
<keyword evidence="9" id="KW-0851">Voltage-gated channel</keyword>
<evidence type="ECO:0000256" key="10">
    <source>
        <dbReference type="ARBA" id="ARBA00022989"/>
    </source>
</evidence>
<dbReference type="GO" id="GO:0008237">
    <property type="term" value="F:metallopeptidase activity"/>
    <property type="evidence" value="ECO:0007669"/>
    <property type="project" value="InterPro"/>
</dbReference>
<keyword evidence="5" id="KW-0812">Transmembrane</keyword>
<dbReference type="GO" id="GO:0005891">
    <property type="term" value="C:voltage-gated calcium channel complex"/>
    <property type="evidence" value="ECO:0007669"/>
    <property type="project" value="TreeGrafter"/>
</dbReference>
<dbReference type="Gene3D" id="3.30.450.20">
    <property type="entry name" value="PAS domain"/>
    <property type="match status" value="1"/>
</dbReference>
<dbReference type="InterPro" id="IPR013680">
    <property type="entry name" value="VDCC_a2/dsu"/>
</dbReference>
<evidence type="ECO:0000256" key="7">
    <source>
        <dbReference type="ARBA" id="ARBA00022729"/>
    </source>
</evidence>
<evidence type="ECO:0000256" key="8">
    <source>
        <dbReference type="ARBA" id="ARBA00022837"/>
    </source>
</evidence>
<evidence type="ECO:0000256" key="9">
    <source>
        <dbReference type="ARBA" id="ARBA00022882"/>
    </source>
</evidence>
<dbReference type="InterPro" id="IPR014782">
    <property type="entry name" value="Peptidase_M1_dom"/>
</dbReference>
<proteinExistence type="predicted"/>
<accession>A0A195B6I2</accession>
<keyword evidence="7 16" id="KW-0732">Signal</keyword>
<dbReference type="SMART" id="SM00327">
    <property type="entry name" value="VWA"/>
    <property type="match status" value="1"/>
</dbReference>
<comment type="subcellular location">
    <subcellularLocation>
        <location evidence="1">Membrane</location>
        <topology evidence="1">Single-pass type I membrane protein</topology>
    </subcellularLocation>
</comment>
<dbReference type="STRING" id="520822.A0A195B6I2"/>
<dbReference type="Gene3D" id="1.10.390.10">
    <property type="entry name" value="Neutral Protease Domain 2"/>
    <property type="match status" value="1"/>
</dbReference>
<keyword evidence="14" id="KW-0325">Glycoprotein</keyword>
<evidence type="ECO:0000256" key="13">
    <source>
        <dbReference type="ARBA" id="ARBA00023157"/>
    </source>
</evidence>
<dbReference type="FunFam" id="3.40.50.410:FF:000007">
    <property type="entry name" value="Calcium voltage-gated channel auxiliary subunit alpha2delta 3"/>
    <property type="match status" value="1"/>
</dbReference>
<dbReference type="InterPro" id="IPR002035">
    <property type="entry name" value="VWF_A"/>
</dbReference>
<evidence type="ECO:0000313" key="18">
    <source>
        <dbReference type="EMBL" id="KYM80116.1"/>
    </source>
</evidence>
<dbReference type="InterPro" id="IPR027268">
    <property type="entry name" value="Peptidase_M4/M1_CTD_sf"/>
</dbReference>
<protein>
    <submittedName>
        <fullName evidence="18">Voltage-dependent calcium channel subunit alpha-2/delta-4</fullName>
    </submittedName>
</protein>
<keyword evidence="11" id="KW-0406">Ion transport</keyword>
<evidence type="ECO:0000256" key="16">
    <source>
        <dbReference type="SAM" id="SignalP"/>
    </source>
</evidence>
<evidence type="ECO:0000256" key="2">
    <source>
        <dbReference type="ARBA" id="ARBA00022448"/>
    </source>
</evidence>
<dbReference type="Gene3D" id="3.40.50.410">
    <property type="entry name" value="von Willebrand factor, type A domain"/>
    <property type="match status" value="1"/>
</dbReference>
<dbReference type="Pfam" id="PF08399">
    <property type="entry name" value="VWA_N"/>
    <property type="match status" value="1"/>
</dbReference>
<dbReference type="PROSITE" id="PS50234">
    <property type="entry name" value="VWFA"/>
    <property type="match status" value="1"/>
</dbReference>
<dbReference type="SUPFAM" id="SSF53300">
    <property type="entry name" value="vWA-like"/>
    <property type="match status" value="1"/>
</dbReference>
<feature type="domain" description="VWFA" evidence="17">
    <location>
        <begin position="652"/>
        <end position="845"/>
    </location>
</feature>
<evidence type="ECO:0000256" key="12">
    <source>
        <dbReference type="ARBA" id="ARBA00023136"/>
    </source>
</evidence>
<sequence length="1580" mass="182873">MRFLKLSLINFDIILIINMVFCSNDNLKIIRLPNNTKPFYYKINLIIPHLEEINPVFYGESNVFETDLVNRGFMKFPYINEEEKNGIEFHAIYNINKHSIYKKIEVAKIVTRELIHQWFNLVTPIWWSYLWLKEGFATFLESYIIDKIFEGWRTMDLFVIWTLQTCLIIDVGSLNSVTLILNSTFDDMSQYSIELYGKAPLLLRMLHHMVTDEVFQKGLIIYLAKNRYSSTIPDDLWSAMQSALDESDVPHDGYRIKEVMDTWMNQNSYPEKISYYLNFENYTNIHFLNRVQIISDLFASVTTITLLLGSFLQKIGFSESSHDDDMVKLTRLDTIKWNFLNITAFNPTLFNEKERYFAVLCILENHSRNNLILDYILNNFETVKPNVARWADKLGNELWELANEMVRPEELLEKYKSMNARVEDKSGEELINIISENVGRMLRRKMDAVTCIRIAAEEAAKNWDPSLLDGNFSYVSSKCSPVDSTNKNSTKKNCNIHKKKEDANVFRDMELISDSHFYDIPVNTTYSSVHIPTNVYDLTEDIKKDIARTELLDDIFRQNYESDPALSWQYFGTVTGVLRQYPAMEWRMNLKDINKDNNNTIYDDNMIMMVYDDNNNNNVSKNNEDIDDDSPADEYDCRLRNWFIEAATCSKDMVILMDVSGSMMGFGKTIAKTTVNSILDTLSNNDFVTLLKYNNETTEFVPCFKDMLIQATPENLDAFKNSMDKINTDNVANFTEAFTKAFSLLKIYREERGCNVDSPCNQLIMLVTDGVPGGPLGNNLKEVFKKWNWNENSTHIPVRVFTYLIGKEVTKMDELQWMVRSCLNLGNYTQVRTQEEVREQVLKYIPVVARPLVLQNVHPIAWTHAYTDITLQKDKNIEKDLSTLNIITRQEWQNKNGNRLLTSISTPVFDRKSNSSNMTDAVNDTLFGVAGTDVLIDDIRELTLPYKLGVNGYAFIVSNNGYVILHPDLRPDYKGQLKLNYNSIDLTEVEILDDEREPRNPGPELLELRSALVDHKRGNMLGIPVKLHYDDNRRVNLEKRDYFYAPLPGTPFSLAVVLSNYGTTWIKVGDEIRRNQNMNVNVSDYFMGDHWRVHPSWVYCRYHYLEGHEFNKPEDELRHFLALINRPGWRWSEQYEAYSSIDEDVDEEPNCGRQTLKHDDYYCNKELMQLLVFDAKATNNSFRDDYMENLSSRAWDLVHHYGIFIRFIATQSGLTRWHHLKTSKLPNVDDSVVFGDLHRRAVNEPWYKGAIFQSELDSESIYLSVPWEAGVDAIVTVSMSLSPKDGGKKAPAAVVGFQMPMKDLYKQFIALISNNQTNTIINCIHDWIDCYLLDQNGYIVISDEHNDTGQFMGTQEGAVMLSMVKQGLYNPIDIFDYQAWCCNEILINNSANILMEPLQHVARLLLWFLLRLIWYATQFVNLPGIHGKVHFDEDAPDPPPPPEPLIDYYSCDQKRTLYMLNETVAAKGVTDHSDYCSQPFYAQRVAHTNLLLVVVNNTYSTCLDIKLEVTPVNISPFEYANNTSDKPCHKISLNTLKRRRLSCFTEHPLEHVTYGCGASKLMVSLLLLCITVARILYIFV</sequence>
<keyword evidence="13" id="KW-1015">Disulfide bond</keyword>
<evidence type="ECO:0000256" key="11">
    <source>
        <dbReference type="ARBA" id="ARBA00023065"/>
    </source>
</evidence>
<feature type="signal peptide" evidence="16">
    <location>
        <begin position="1"/>
        <end position="22"/>
    </location>
</feature>
<dbReference type="InterPro" id="IPR051173">
    <property type="entry name" value="Ca_channel_alpha-2/delta"/>
</dbReference>
<dbReference type="GO" id="GO:0008270">
    <property type="term" value="F:zinc ion binding"/>
    <property type="evidence" value="ECO:0007669"/>
    <property type="project" value="InterPro"/>
</dbReference>
<dbReference type="Pfam" id="PF01433">
    <property type="entry name" value="Peptidase_M1"/>
    <property type="match status" value="1"/>
</dbReference>
<keyword evidence="2" id="KW-0813">Transport</keyword>
<name>A0A195B6I2_9HYME</name>
<keyword evidence="3" id="KW-0109">Calcium transport</keyword>
<gene>
    <name evidence="18" type="ORF">ALC53_09210</name>
</gene>
<dbReference type="Pfam" id="PF13519">
    <property type="entry name" value="VWA_2"/>
    <property type="match status" value="1"/>
</dbReference>
<keyword evidence="15" id="KW-0407">Ion channel</keyword>
<evidence type="ECO:0000256" key="1">
    <source>
        <dbReference type="ARBA" id="ARBA00004479"/>
    </source>
</evidence>
<keyword evidence="10" id="KW-1133">Transmembrane helix</keyword>
<evidence type="ECO:0000256" key="15">
    <source>
        <dbReference type="ARBA" id="ARBA00023303"/>
    </source>
</evidence>
<evidence type="ECO:0000256" key="5">
    <source>
        <dbReference type="ARBA" id="ARBA00022692"/>
    </source>
</evidence>
<dbReference type="SUPFAM" id="SSF55486">
    <property type="entry name" value="Metalloproteases ('zincins'), catalytic domain"/>
    <property type="match status" value="1"/>
</dbReference>
<dbReference type="Proteomes" id="UP000078540">
    <property type="component" value="Unassembled WGS sequence"/>
</dbReference>